<gene>
    <name evidence="2" type="ORF">ENJ10_14195</name>
</gene>
<organism evidence="2">
    <name type="scientific">Caldithrix abyssi</name>
    <dbReference type="NCBI Taxonomy" id="187145"/>
    <lineage>
        <taxon>Bacteria</taxon>
        <taxon>Pseudomonadati</taxon>
        <taxon>Calditrichota</taxon>
        <taxon>Calditrichia</taxon>
        <taxon>Calditrichales</taxon>
        <taxon>Calditrichaceae</taxon>
        <taxon>Caldithrix</taxon>
    </lineage>
</organism>
<dbReference type="EMBL" id="DRLD01000402">
    <property type="protein sequence ID" value="HED11839.1"/>
    <property type="molecule type" value="Genomic_DNA"/>
</dbReference>
<comment type="caution">
    <text evidence="2">The sequence shown here is derived from an EMBL/GenBank/DDBJ whole genome shotgun (WGS) entry which is preliminary data.</text>
</comment>
<keyword evidence="1" id="KW-0732">Signal</keyword>
<dbReference type="InterPro" id="IPR013783">
    <property type="entry name" value="Ig-like_fold"/>
</dbReference>
<evidence type="ECO:0008006" key="3">
    <source>
        <dbReference type="Google" id="ProtNLM"/>
    </source>
</evidence>
<evidence type="ECO:0000256" key="1">
    <source>
        <dbReference type="SAM" id="SignalP"/>
    </source>
</evidence>
<dbReference type="Proteomes" id="UP000886005">
    <property type="component" value="Unassembled WGS sequence"/>
</dbReference>
<dbReference type="SUPFAM" id="SSF49373">
    <property type="entry name" value="Invasin/intimin cell-adhesion fragments"/>
    <property type="match status" value="1"/>
</dbReference>
<feature type="chain" id="PRO_5031265389" description="Big-1 domain-containing protein" evidence="1">
    <location>
        <begin position="23"/>
        <end position="618"/>
    </location>
</feature>
<dbReference type="Gene3D" id="2.60.40.10">
    <property type="entry name" value="Immunoglobulins"/>
    <property type="match status" value="2"/>
</dbReference>
<sequence length="618" mass="64860">MKFPVLKIGLLSLLVGLGPVMAAQGGNDTFGYMWTTSSVSPKTDFNWVDIKDGNALFFGAINDQVSTAIALPFTFNFYGKPKTQIYVSANGWVSFQNPGTTSDPQPDNLTLPNALAQDSMMAVYWDDLSGTSSELANVYVKTLGTAPFRRFVVQWDLPDITNFIEFQVILYETTNLFKFQYGKIDLATDPGASATIGLQATSTEALQYAANTAFSVDSYFAILWSGKRVNGTDASISPTSGDVNTTVKFTYTFNNINPLGTDLMGKLDRFSIATPFVADPVVSSIKINSGVAAIQNSTAAPTDRGYATWSMVADSLVIQTAAMETIDSLVVTFYQDLPSSVSTGNAYVSSVDAVLDSSSIQLANDAGWSVNVTGATEPVDYYEFSPSTDQTITAGGSVSYTVTARDRFGNAVANTDSIIFSASGSSSATFSPSARLAFANSSTVSVSVSDTVTGSFTVKAVKKTDSSVSGTSGLVTVNPGNVSSISILSSTSSITAGTTRLLQAALLDVYGNRVGADSSVTFTRTVGTGVFSNSLSSISDLTNVNGEAEASYTASQTAGGSDSIRVSYGTVTTTLGMAVVADNVSYYAFSPSTDQTITAGGSVSYTVTAYDQYDNTVA</sequence>
<feature type="signal peptide" evidence="1">
    <location>
        <begin position="1"/>
        <end position="22"/>
    </location>
</feature>
<dbReference type="AlphaFoldDB" id="A0A7V1LPK0"/>
<accession>A0A7V1LPK0</accession>
<proteinExistence type="predicted"/>
<dbReference type="InterPro" id="IPR008964">
    <property type="entry name" value="Invasin/intimin_cell_adhesion"/>
</dbReference>
<feature type="non-terminal residue" evidence="2">
    <location>
        <position position="618"/>
    </location>
</feature>
<reference evidence="2" key="1">
    <citation type="journal article" date="2020" name="mSystems">
        <title>Genome- and Community-Level Interaction Insights into Carbon Utilization and Element Cycling Functions of Hydrothermarchaeota in Hydrothermal Sediment.</title>
        <authorList>
            <person name="Zhou Z."/>
            <person name="Liu Y."/>
            <person name="Xu W."/>
            <person name="Pan J."/>
            <person name="Luo Z.H."/>
            <person name="Li M."/>
        </authorList>
    </citation>
    <scope>NUCLEOTIDE SEQUENCE [LARGE SCALE GENOMIC DNA]</scope>
    <source>
        <strain evidence="2">HyVt-456</strain>
    </source>
</reference>
<evidence type="ECO:0000313" key="2">
    <source>
        <dbReference type="EMBL" id="HED11839.1"/>
    </source>
</evidence>
<name>A0A7V1LPK0_CALAY</name>
<protein>
    <recommendedName>
        <fullName evidence="3">Big-1 domain-containing protein</fullName>
    </recommendedName>
</protein>